<dbReference type="RefSeq" id="WP_273601662.1">
    <property type="nucleotide sequence ID" value="NZ_JAQQXT010000012.1"/>
</dbReference>
<evidence type="ECO:0000313" key="9">
    <source>
        <dbReference type="EMBL" id="MDC8773509.1"/>
    </source>
</evidence>
<evidence type="ECO:0000259" key="7">
    <source>
        <dbReference type="Pfam" id="PF00593"/>
    </source>
</evidence>
<dbReference type="InterPro" id="IPR012910">
    <property type="entry name" value="Plug_dom"/>
</dbReference>
<keyword evidence="9" id="KW-0675">Receptor</keyword>
<feature type="signal peptide" evidence="6">
    <location>
        <begin position="1"/>
        <end position="22"/>
    </location>
</feature>
<evidence type="ECO:0000313" key="10">
    <source>
        <dbReference type="Proteomes" id="UP001221189"/>
    </source>
</evidence>
<protein>
    <submittedName>
        <fullName evidence="9">TonB-dependent receptor</fullName>
    </submittedName>
</protein>
<name>A0ABT5KJ20_9BURK</name>
<evidence type="ECO:0000256" key="5">
    <source>
        <dbReference type="RuleBase" id="RU003357"/>
    </source>
</evidence>
<dbReference type="Proteomes" id="UP001221189">
    <property type="component" value="Unassembled WGS sequence"/>
</dbReference>
<dbReference type="Pfam" id="PF00593">
    <property type="entry name" value="TonB_dep_Rec_b-barrel"/>
    <property type="match status" value="1"/>
</dbReference>
<evidence type="ECO:0000259" key="8">
    <source>
        <dbReference type="Pfam" id="PF07715"/>
    </source>
</evidence>
<organism evidence="9 10">
    <name type="scientific">Roseateles albus</name>
    <dbReference type="NCBI Taxonomy" id="2987525"/>
    <lineage>
        <taxon>Bacteria</taxon>
        <taxon>Pseudomonadati</taxon>
        <taxon>Pseudomonadota</taxon>
        <taxon>Betaproteobacteria</taxon>
        <taxon>Burkholderiales</taxon>
        <taxon>Sphaerotilaceae</taxon>
        <taxon>Roseateles</taxon>
    </lineage>
</organism>
<feature type="domain" description="TonB-dependent receptor-like beta-barrel" evidence="7">
    <location>
        <begin position="404"/>
        <end position="861"/>
    </location>
</feature>
<dbReference type="SUPFAM" id="SSF56935">
    <property type="entry name" value="Porins"/>
    <property type="match status" value="1"/>
</dbReference>
<comment type="caution">
    <text evidence="9">The sequence shown here is derived from an EMBL/GenBank/DDBJ whole genome shotgun (WGS) entry which is preliminary data.</text>
</comment>
<dbReference type="InterPro" id="IPR010104">
    <property type="entry name" value="TonB_rcpt_bac"/>
</dbReference>
<dbReference type="InterPro" id="IPR037066">
    <property type="entry name" value="Plug_dom_sf"/>
</dbReference>
<reference evidence="9 10" key="1">
    <citation type="submission" date="2022-10" db="EMBL/GenBank/DDBJ databases">
        <title>Paucibacter sp. hw1 Genome sequencing.</title>
        <authorList>
            <person name="Park S."/>
        </authorList>
    </citation>
    <scope>NUCLEOTIDE SEQUENCE [LARGE SCALE GENOMIC DNA]</scope>
    <source>
        <strain evidence="10">hw1</strain>
    </source>
</reference>
<proteinExistence type="inferred from homology"/>
<keyword evidence="5" id="KW-0798">TonB box</keyword>
<evidence type="ECO:0000256" key="6">
    <source>
        <dbReference type="SAM" id="SignalP"/>
    </source>
</evidence>
<dbReference type="InterPro" id="IPR000531">
    <property type="entry name" value="Beta-barrel_TonB"/>
</dbReference>
<comment type="similarity">
    <text evidence="2 5">Belongs to the TonB-dependent receptor family.</text>
</comment>
<gene>
    <name evidence="9" type="ORF">PRZ03_18175</name>
</gene>
<evidence type="ECO:0000256" key="3">
    <source>
        <dbReference type="ARBA" id="ARBA00023136"/>
    </source>
</evidence>
<keyword evidence="4" id="KW-0998">Cell outer membrane</keyword>
<keyword evidence="10" id="KW-1185">Reference proteome</keyword>
<dbReference type="InterPro" id="IPR036942">
    <property type="entry name" value="Beta-barrel_TonB_sf"/>
</dbReference>
<dbReference type="PANTHER" id="PTHR40980:SF3">
    <property type="entry name" value="TONB-DEPENDENT RECEPTOR-LIKE BETA-BARREL DOMAIN-CONTAINING PROTEIN"/>
    <property type="match status" value="1"/>
</dbReference>
<keyword evidence="6" id="KW-0732">Signal</keyword>
<dbReference type="NCBIfam" id="TIGR01782">
    <property type="entry name" value="TonB-Xanth-Caul"/>
    <property type="match status" value="1"/>
</dbReference>
<evidence type="ECO:0000256" key="1">
    <source>
        <dbReference type="ARBA" id="ARBA00004442"/>
    </source>
</evidence>
<dbReference type="Gene3D" id="2.170.130.10">
    <property type="entry name" value="TonB-dependent receptor, plug domain"/>
    <property type="match status" value="1"/>
</dbReference>
<feature type="domain" description="TonB-dependent receptor plug" evidence="8">
    <location>
        <begin position="66"/>
        <end position="179"/>
    </location>
</feature>
<dbReference type="Gene3D" id="2.40.170.20">
    <property type="entry name" value="TonB-dependent receptor, beta-barrel domain"/>
    <property type="match status" value="1"/>
</dbReference>
<dbReference type="EMBL" id="JAQQXT010000012">
    <property type="protein sequence ID" value="MDC8773509.1"/>
    <property type="molecule type" value="Genomic_DNA"/>
</dbReference>
<evidence type="ECO:0000256" key="2">
    <source>
        <dbReference type="ARBA" id="ARBA00009810"/>
    </source>
</evidence>
<sequence>MKKKVIHGLLVSSVLASSGVVAQTQTSTNSADAKKAASENASDPSQLDLVVVSGIRQSLESARNQKRNAAQFVDVVVADDIGKLPDRNVAEALSRVSGVQVDRGVGEGTNISIRGLRQNVVLFNGREVLDATGRGGTGLDQLGTSTFGIMALIPAGLISNLEVTKLAGAEQIAGGLGGVVDIRSRMPLDGAEQLAGKAGLTYDQLPGKAGTELFGLITRKFANNTLGVLASVSYDTRKLSQQGLDTFAGYRTFSDTSVTPAKTRFGNQDVRATEIQEDRKKAGFNAVLQWRPNKDFELIADTFLSKLDSTRDRFWIGFNPTSGLSNAVYSPNDILLSGRAAVPVLTNTEYADVKADVSSSALRAKYALTDSLKGTAEVTTGRATSSYHQRYMRIQPLTTVPTSVDFDLTQGSFGAFTINGVDLKDANALRQTIMFDSYFNAATDSQSVRADLKQSFDSPWIDSMEFGARYNKLDSTQNPLIADIRPAGGIPASQLGDFLMVHSNPSFASGNFPGLQRSYLVPSRDAFSSCGAFTAFPAISQSAPCLSPATQVASLASTFEVKENFTEGYAKFNFDSEVAKTMVSGNVGVRVVQRKLESIGNLINPAGGTNPASVNRTDNEVLPSAVARVNLSSDTVLRLGAAKVVAFPNTADLNNGVRLFAPVYTNGVLTVPGTGTGGSPQLNPFKANQFDLSLENYFGKQGVASLGLFKKDVSSFIIQRQIAETYSGVEYLVNRKVNGEGATVTGAELMLQLPFYFMPAPVNAFGMMATYSYIDSKTPIKDAAGRVLSFPGLSKNNVNLVGYYEEGPWSVRLALNWRDKYLVGLSAGQTGIFNDAYTDMSATMRYDFSKVVSLNLEANNLLNSELRTYDGSTEGLRNNVVFGRVYKASLSFKF</sequence>
<dbReference type="PANTHER" id="PTHR40980">
    <property type="entry name" value="PLUG DOMAIN-CONTAINING PROTEIN"/>
    <property type="match status" value="1"/>
</dbReference>
<accession>A0ABT5KJ20</accession>
<feature type="chain" id="PRO_5046193227" evidence="6">
    <location>
        <begin position="23"/>
        <end position="894"/>
    </location>
</feature>
<evidence type="ECO:0000256" key="4">
    <source>
        <dbReference type="ARBA" id="ARBA00023237"/>
    </source>
</evidence>
<keyword evidence="3 5" id="KW-0472">Membrane</keyword>
<dbReference type="Pfam" id="PF07715">
    <property type="entry name" value="Plug"/>
    <property type="match status" value="1"/>
</dbReference>
<comment type="subcellular location">
    <subcellularLocation>
        <location evidence="1 5">Cell outer membrane</location>
    </subcellularLocation>
</comment>